<dbReference type="AlphaFoldDB" id="A0AAV5FUK3"/>
<proteinExistence type="predicted"/>
<dbReference type="FunFam" id="2.30.30.1040:FF:000002">
    <property type="entry name" value="Auxin response factor"/>
    <property type="match status" value="1"/>
</dbReference>
<sequence>MQVHWCPGMRVKMAFQMPDMSQVSWFMGTISGVQVADPARWPKSPWRLLQVTWDEPGLLGNVKRVCPWQVELVVLSTTLTIGR</sequence>
<protein>
    <recommendedName>
        <fullName evidence="1">Auxin response factor domain-containing protein</fullName>
    </recommendedName>
</protein>
<dbReference type="GO" id="GO:0009725">
    <property type="term" value="P:response to hormone"/>
    <property type="evidence" value="ECO:0007669"/>
    <property type="project" value="InterPro"/>
</dbReference>
<comment type="caution">
    <text evidence="2">The sequence shown here is derived from an EMBL/GenBank/DDBJ whole genome shotgun (WGS) entry which is preliminary data.</text>
</comment>
<reference evidence="2" key="2">
    <citation type="submission" date="2021-12" db="EMBL/GenBank/DDBJ databases">
        <title>Resequencing data analysis of finger millet.</title>
        <authorList>
            <person name="Hatakeyama M."/>
            <person name="Aluri S."/>
            <person name="Balachadran M.T."/>
            <person name="Sivarajan S.R."/>
            <person name="Poveda L."/>
            <person name="Shimizu-Inatsugi R."/>
            <person name="Schlapbach R."/>
            <person name="Sreeman S.M."/>
            <person name="Shimizu K.K."/>
        </authorList>
    </citation>
    <scope>NUCLEOTIDE SEQUENCE</scope>
</reference>
<dbReference type="Proteomes" id="UP001054889">
    <property type="component" value="Unassembled WGS sequence"/>
</dbReference>
<accession>A0AAV5FUK3</accession>
<name>A0AAV5FUK3_ELECO</name>
<reference evidence="2" key="1">
    <citation type="journal article" date="2018" name="DNA Res.">
        <title>Multiple hybrid de novo genome assembly of finger millet, an orphan allotetraploid crop.</title>
        <authorList>
            <person name="Hatakeyama M."/>
            <person name="Aluri S."/>
            <person name="Balachadran M.T."/>
            <person name="Sivarajan S.R."/>
            <person name="Patrignani A."/>
            <person name="Gruter S."/>
            <person name="Poveda L."/>
            <person name="Shimizu-Inatsugi R."/>
            <person name="Baeten J."/>
            <person name="Francoijs K.J."/>
            <person name="Nataraja K.N."/>
            <person name="Reddy Y.A.N."/>
            <person name="Phadnis S."/>
            <person name="Ravikumar R.L."/>
            <person name="Schlapbach R."/>
            <person name="Sreeman S.M."/>
            <person name="Shimizu K.K."/>
        </authorList>
    </citation>
    <scope>NUCLEOTIDE SEQUENCE</scope>
</reference>
<evidence type="ECO:0000259" key="1">
    <source>
        <dbReference type="Pfam" id="PF06507"/>
    </source>
</evidence>
<dbReference type="EMBL" id="BQKI01000097">
    <property type="protein sequence ID" value="GJN38651.1"/>
    <property type="molecule type" value="Genomic_DNA"/>
</dbReference>
<organism evidence="2 3">
    <name type="scientific">Eleusine coracana subsp. coracana</name>
    <dbReference type="NCBI Taxonomy" id="191504"/>
    <lineage>
        <taxon>Eukaryota</taxon>
        <taxon>Viridiplantae</taxon>
        <taxon>Streptophyta</taxon>
        <taxon>Embryophyta</taxon>
        <taxon>Tracheophyta</taxon>
        <taxon>Spermatophyta</taxon>
        <taxon>Magnoliopsida</taxon>
        <taxon>Liliopsida</taxon>
        <taxon>Poales</taxon>
        <taxon>Poaceae</taxon>
        <taxon>PACMAD clade</taxon>
        <taxon>Chloridoideae</taxon>
        <taxon>Cynodonteae</taxon>
        <taxon>Eleusininae</taxon>
        <taxon>Eleusine</taxon>
    </lineage>
</organism>
<dbReference type="InterPro" id="IPR010525">
    <property type="entry name" value="ARF_dom"/>
</dbReference>
<evidence type="ECO:0000313" key="3">
    <source>
        <dbReference type="Proteomes" id="UP001054889"/>
    </source>
</evidence>
<dbReference type="GO" id="GO:0005634">
    <property type="term" value="C:nucleus"/>
    <property type="evidence" value="ECO:0007669"/>
    <property type="project" value="InterPro"/>
</dbReference>
<dbReference type="InterPro" id="IPR044835">
    <property type="entry name" value="ARF_plant"/>
</dbReference>
<feature type="domain" description="Auxin response factor" evidence="1">
    <location>
        <begin position="1"/>
        <end position="73"/>
    </location>
</feature>
<dbReference type="PANTHER" id="PTHR31384">
    <property type="entry name" value="AUXIN RESPONSE FACTOR 4-RELATED"/>
    <property type="match status" value="1"/>
</dbReference>
<dbReference type="PANTHER" id="PTHR31384:SF86">
    <property type="entry name" value="AUXIN RESPONSE FACTOR 10"/>
    <property type="match status" value="1"/>
</dbReference>
<dbReference type="GO" id="GO:0006355">
    <property type="term" value="P:regulation of DNA-templated transcription"/>
    <property type="evidence" value="ECO:0007669"/>
    <property type="project" value="InterPro"/>
</dbReference>
<dbReference type="Gene3D" id="2.30.30.1040">
    <property type="match status" value="1"/>
</dbReference>
<evidence type="ECO:0000313" key="2">
    <source>
        <dbReference type="EMBL" id="GJN38651.1"/>
    </source>
</evidence>
<keyword evidence="3" id="KW-1185">Reference proteome</keyword>
<gene>
    <name evidence="2" type="primary">gb27714</name>
    <name evidence="2" type="ORF">PR202_gb27714</name>
</gene>
<dbReference type="Pfam" id="PF06507">
    <property type="entry name" value="ARF_AD"/>
    <property type="match status" value="1"/>
</dbReference>
<dbReference type="GO" id="GO:0003677">
    <property type="term" value="F:DNA binding"/>
    <property type="evidence" value="ECO:0007669"/>
    <property type="project" value="InterPro"/>
</dbReference>